<evidence type="ECO:0000259" key="1">
    <source>
        <dbReference type="Pfam" id="PF00501"/>
    </source>
</evidence>
<dbReference type="GO" id="GO:0043041">
    <property type="term" value="P:amino acid activation for nonribosomal peptide biosynthetic process"/>
    <property type="evidence" value="ECO:0007669"/>
    <property type="project" value="TreeGrafter"/>
</dbReference>
<protein>
    <submittedName>
        <fullName evidence="2">AMP-binding protein</fullName>
    </submittedName>
</protein>
<comment type="caution">
    <text evidence="2">The sequence shown here is derived from an EMBL/GenBank/DDBJ whole genome shotgun (WGS) entry which is preliminary data.</text>
</comment>
<dbReference type="PANTHER" id="PTHR45527">
    <property type="entry name" value="NONRIBOSOMAL PEPTIDE SYNTHETASE"/>
    <property type="match status" value="1"/>
</dbReference>
<evidence type="ECO:0000313" key="2">
    <source>
        <dbReference type="EMBL" id="NEE07830.1"/>
    </source>
</evidence>
<gene>
    <name evidence="2" type="ORF">G3M58_15380</name>
</gene>
<feature type="domain" description="AMP-dependent synthetase/ligase" evidence="1">
    <location>
        <begin position="1"/>
        <end position="53"/>
    </location>
</feature>
<dbReference type="PANTHER" id="PTHR45527:SF1">
    <property type="entry name" value="FATTY ACID SYNTHASE"/>
    <property type="match status" value="1"/>
</dbReference>
<proteinExistence type="predicted"/>
<feature type="non-terminal residue" evidence="2">
    <location>
        <position position="86"/>
    </location>
</feature>
<dbReference type="SUPFAM" id="SSF56801">
    <property type="entry name" value="Acetyl-CoA synthetase-like"/>
    <property type="match status" value="1"/>
</dbReference>
<dbReference type="Pfam" id="PF00501">
    <property type="entry name" value="AMP-binding"/>
    <property type="match status" value="1"/>
</dbReference>
<dbReference type="InterPro" id="IPR000873">
    <property type="entry name" value="AMP-dep_synth/lig_dom"/>
</dbReference>
<dbReference type="EMBL" id="JAAGMN010001604">
    <property type="protein sequence ID" value="NEE07830.1"/>
    <property type="molecule type" value="Genomic_DNA"/>
</dbReference>
<name>A0A6G3WRB1_9ACTN</name>
<dbReference type="GO" id="GO:0005737">
    <property type="term" value="C:cytoplasm"/>
    <property type="evidence" value="ECO:0007669"/>
    <property type="project" value="TreeGrafter"/>
</dbReference>
<feature type="non-terminal residue" evidence="2">
    <location>
        <position position="1"/>
    </location>
</feature>
<dbReference type="Gene3D" id="3.40.50.980">
    <property type="match status" value="1"/>
</dbReference>
<sequence>VGVCLRRSPELAVAVLGVLKAGSCCLPLDPGYPADRIAHMAADSGIRTVLARRDLSGPVPGVRTLTLAMDDLFPTASRAQPATVSA</sequence>
<dbReference type="GO" id="GO:0044550">
    <property type="term" value="P:secondary metabolite biosynthetic process"/>
    <property type="evidence" value="ECO:0007669"/>
    <property type="project" value="TreeGrafter"/>
</dbReference>
<accession>A0A6G3WRB1</accession>
<organism evidence="2">
    <name type="scientific">Streptomyces sp. SID7499</name>
    <dbReference type="NCBI Taxonomy" id="2706086"/>
    <lineage>
        <taxon>Bacteria</taxon>
        <taxon>Bacillati</taxon>
        <taxon>Actinomycetota</taxon>
        <taxon>Actinomycetes</taxon>
        <taxon>Kitasatosporales</taxon>
        <taxon>Streptomycetaceae</taxon>
        <taxon>Streptomyces</taxon>
    </lineage>
</organism>
<reference evidence="2" key="1">
    <citation type="submission" date="2020-01" db="EMBL/GenBank/DDBJ databases">
        <title>Insect and environment-associated Actinomycetes.</title>
        <authorList>
            <person name="Currrie C."/>
            <person name="Chevrette M."/>
            <person name="Carlson C."/>
            <person name="Stubbendieck R."/>
            <person name="Wendt-Pienkowski E."/>
        </authorList>
    </citation>
    <scope>NUCLEOTIDE SEQUENCE</scope>
    <source>
        <strain evidence="2">SID7499</strain>
    </source>
</reference>
<dbReference type="AlphaFoldDB" id="A0A6G3WRB1"/>
<dbReference type="GO" id="GO:0031177">
    <property type="term" value="F:phosphopantetheine binding"/>
    <property type="evidence" value="ECO:0007669"/>
    <property type="project" value="TreeGrafter"/>
</dbReference>